<feature type="chain" id="PRO_5001784265" description="Glucose-methanol-choline oxidoreductase N-terminal domain-containing protein" evidence="4">
    <location>
        <begin position="27"/>
        <end position="591"/>
    </location>
</feature>
<proteinExistence type="inferred from homology"/>
<feature type="active site" description="Proton donor" evidence="2">
    <location>
        <position position="522"/>
    </location>
</feature>
<organism evidence="7">
    <name type="scientific">Anopheles sinensis</name>
    <name type="common">Mosquito</name>
    <dbReference type="NCBI Taxonomy" id="74873"/>
    <lineage>
        <taxon>Eukaryota</taxon>
        <taxon>Metazoa</taxon>
        <taxon>Ecdysozoa</taxon>
        <taxon>Arthropoda</taxon>
        <taxon>Hexapoda</taxon>
        <taxon>Insecta</taxon>
        <taxon>Pterygota</taxon>
        <taxon>Neoptera</taxon>
        <taxon>Endopterygota</taxon>
        <taxon>Diptera</taxon>
        <taxon>Nematocera</taxon>
        <taxon>Culicoidea</taxon>
        <taxon>Culicidae</taxon>
        <taxon>Anophelinae</taxon>
        <taxon>Anopheles</taxon>
    </lineage>
</organism>
<evidence type="ECO:0008006" key="10">
    <source>
        <dbReference type="Google" id="ProtNLM"/>
    </source>
</evidence>
<dbReference type="GO" id="GO:0050660">
    <property type="term" value="F:flavin adenine dinucleotide binding"/>
    <property type="evidence" value="ECO:0007669"/>
    <property type="project" value="InterPro"/>
</dbReference>
<reference evidence="7 9" key="1">
    <citation type="journal article" date="2014" name="BMC Genomics">
        <title>Genome sequence of Anopheles sinensis provides insight into genetics basis of mosquito competence for malaria parasites.</title>
        <authorList>
            <person name="Zhou D."/>
            <person name="Zhang D."/>
            <person name="Ding G."/>
            <person name="Shi L."/>
            <person name="Hou Q."/>
            <person name="Ye Y."/>
            <person name="Xu Y."/>
            <person name="Zhou H."/>
            <person name="Xiong C."/>
            <person name="Li S."/>
            <person name="Yu J."/>
            <person name="Hong S."/>
            <person name="Yu X."/>
            <person name="Zou P."/>
            <person name="Chen C."/>
            <person name="Chang X."/>
            <person name="Wang W."/>
            <person name="Lv Y."/>
            <person name="Sun Y."/>
            <person name="Ma L."/>
            <person name="Shen B."/>
            <person name="Zhu C."/>
        </authorList>
    </citation>
    <scope>NUCLEOTIDE SEQUENCE [LARGE SCALE GENOMIC DNA]</scope>
</reference>
<dbReference type="Gene3D" id="3.50.50.60">
    <property type="entry name" value="FAD/NAD(P)-binding domain"/>
    <property type="match status" value="2"/>
</dbReference>
<evidence type="ECO:0000256" key="1">
    <source>
        <dbReference type="ARBA" id="ARBA00010790"/>
    </source>
</evidence>
<evidence type="ECO:0000313" key="7">
    <source>
        <dbReference type="EMBL" id="KFB43368.1"/>
    </source>
</evidence>
<keyword evidence="3" id="KW-0285">Flavoprotein</keyword>
<evidence type="ECO:0000256" key="2">
    <source>
        <dbReference type="PIRSR" id="PIRSR000137-1"/>
    </source>
</evidence>
<reference evidence="8" key="2">
    <citation type="submission" date="2020-05" db="UniProtKB">
        <authorList>
            <consortium name="EnsemblMetazoa"/>
        </authorList>
    </citation>
    <scope>IDENTIFICATION</scope>
</reference>
<evidence type="ECO:0000259" key="5">
    <source>
        <dbReference type="Pfam" id="PF00732"/>
    </source>
</evidence>
<dbReference type="VEuPathDB" id="VectorBase:ASIC011168"/>
<protein>
    <recommendedName>
        <fullName evidence="10">Glucose-methanol-choline oxidoreductase N-terminal domain-containing protein</fullName>
    </recommendedName>
</protein>
<evidence type="ECO:0000256" key="3">
    <source>
        <dbReference type="PIRSR" id="PIRSR000137-2"/>
    </source>
</evidence>
<dbReference type="SUPFAM" id="SSF51905">
    <property type="entry name" value="FAD/NAD(P)-binding domain"/>
    <property type="match status" value="1"/>
</dbReference>
<dbReference type="EnsemblMetazoa" id="ASIC011168-RA">
    <property type="protein sequence ID" value="ASIC011168-PA"/>
    <property type="gene ID" value="ASIC011168"/>
</dbReference>
<accession>A0A084VZH4</accession>
<dbReference type="AlphaFoldDB" id="A0A084VZH4"/>
<name>A0A084VZH4_ANOSI</name>
<feature type="domain" description="Glucose-methanol-choline oxidoreductase C-terminal" evidence="6">
    <location>
        <begin position="434"/>
        <end position="574"/>
    </location>
</feature>
<keyword evidence="4" id="KW-0732">Signal</keyword>
<feature type="signal peptide" evidence="4">
    <location>
        <begin position="1"/>
        <end position="26"/>
    </location>
</feature>
<dbReference type="EMBL" id="ATLV01018820">
    <property type="status" value="NOT_ANNOTATED_CDS"/>
    <property type="molecule type" value="Genomic_DNA"/>
</dbReference>
<dbReference type="EMBL" id="KE525249">
    <property type="protein sequence ID" value="KFB43368.1"/>
    <property type="molecule type" value="Genomic_DNA"/>
</dbReference>
<evidence type="ECO:0000313" key="9">
    <source>
        <dbReference type="Proteomes" id="UP000030765"/>
    </source>
</evidence>
<dbReference type="InterPro" id="IPR036188">
    <property type="entry name" value="FAD/NAD-bd_sf"/>
</dbReference>
<dbReference type="InterPro" id="IPR007867">
    <property type="entry name" value="GMC_OxRtase_C"/>
</dbReference>
<gene>
    <name evidence="7" type="ORF">ZHAS_00011168</name>
</gene>
<feature type="domain" description="Glucose-methanol-choline oxidoreductase N-terminal" evidence="5">
    <location>
        <begin position="88"/>
        <end position="324"/>
    </location>
</feature>
<dbReference type="OrthoDB" id="269227at2759"/>
<dbReference type="InterPro" id="IPR000172">
    <property type="entry name" value="GMC_OxRdtase_N"/>
</dbReference>
<dbReference type="PANTHER" id="PTHR11552:SF208">
    <property type="entry name" value="RE36204P-RELATED"/>
    <property type="match status" value="1"/>
</dbReference>
<evidence type="ECO:0000256" key="4">
    <source>
        <dbReference type="SAM" id="SignalP"/>
    </source>
</evidence>
<dbReference type="InterPro" id="IPR012132">
    <property type="entry name" value="GMC_OxRdtase"/>
</dbReference>
<keyword evidence="3" id="KW-0274">FAD</keyword>
<comment type="cofactor">
    <cofactor evidence="3">
        <name>FAD</name>
        <dbReference type="ChEBI" id="CHEBI:57692"/>
    </cofactor>
</comment>
<keyword evidence="9" id="KW-1185">Reference proteome</keyword>
<dbReference type="SUPFAM" id="SSF54373">
    <property type="entry name" value="FAD-linked reductases, C-terminal domain"/>
    <property type="match status" value="1"/>
</dbReference>
<dbReference type="Pfam" id="PF00732">
    <property type="entry name" value="GMC_oxred_N"/>
    <property type="match status" value="1"/>
</dbReference>
<dbReference type="Proteomes" id="UP000030765">
    <property type="component" value="Unassembled WGS sequence"/>
</dbReference>
<dbReference type="GO" id="GO:0008812">
    <property type="term" value="F:choline dehydrogenase activity"/>
    <property type="evidence" value="ECO:0007669"/>
    <property type="project" value="TreeGrafter"/>
</dbReference>
<dbReference type="VEuPathDB" id="VectorBase:ASIS020835"/>
<feature type="binding site" evidence="3">
    <location>
        <position position="247"/>
    </location>
    <ligand>
        <name>FAD</name>
        <dbReference type="ChEBI" id="CHEBI:57692"/>
    </ligand>
</feature>
<dbReference type="GO" id="GO:0005743">
    <property type="term" value="C:mitochondrial inner membrane"/>
    <property type="evidence" value="ECO:0007669"/>
    <property type="project" value="TreeGrafter"/>
</dbReference>
<evidence type="ECO:0000259" key="6">
    <source>
        <dbReference type="Pfam" id="PF05199"/>
    </source>
</evidence>
<sequence>MLCLVVRNVLLVLLFGASVLFRLSWSFEGASIPESLTKNFYKVFQNEATQSEPKVDEDPEYDFIVIGAGNAGSVVANRLTERPDWNVLLLEAGTLGSMENNQCAIDAGKGVGGSTLINGLLLTRGNRDDYDRWARAGNVGWSYDDVLPYFKKLEGQKSPDVDQGFHSTNGPVNIEFSPFLSAHGKLFLNATLESGYARVDYNGRSQFGASQVQGTSVYGQRTSAYNAYLEPILQQRRNLKLRVNSFVTKILIDPASRRAYGVEYLNNNVTRRAYATKEVILSAGGIISPKLLMLSGVGPRDHLKEHDIRVIADLPVGMRFQDHLAFSGLQVVLENTPYFAPGDIITVPNAVQLLRGTGVLTVPSAVEIITYPNITTGDRKGPLLELSSTIGSFATDRGTISTESIRMKRSLYEAVYRPLERRNHFTVLVHMHYPYSTGYVRLRSADPLQAPTIQPNYFADPNDVEGILAGIRETQRIIEGPLMKKFRARIWDRQLPNCRQHPPTSDDYWRCAIRTLSVSFAHYMGTCRMGPSDKDAVVSPELLVHGVEGLRVVDTSVIPEPVSGHTMAVAYMIGEKAADLIKLRYGQPINL</sequence>
<dbReference type="PANTHER" id="PTHR11552">
    <property type="entry name" value="GLUCOSE-METHANOL-CHOLINE GMC OXIDOREDUCTASE"/>
    <property type="match status" value="1"/>
</dbReference>
<dbReference type="Pfam" id="PF05199">
    <property type="entry name" value="GMC_oxred_C"/>
    <property type="match status" value="1"/>
</dbReference>
<comment type="similarity">
    <text evidence="1">Belongs to the GMC oxidoreductase family.</text>
</comment>
<dbReference type="PIRSF" id="PIRSF000137">
    <property type="entry name" value="Alcohol_oxidase"/>
    <property type="match status" value="1"/>
</dbReference>
<dbReference type="OMA" id="ENFEDHT"/>
<evidence type="ECO:0000313" key="8">
    <source>
        <dbReference type="EnsemblMetazoa" id="ASIC011168-PA"/>
    </source>
</evidence>
<dbReference type="STRING" id="74873.A0A084VZH4"/>
<dbReference type="Gene3D" id="3.30.560.10">
    <property type="entry name" value="Glucose Oxidase, domain 3"/>
    <property type="match status" value="1"/>
</dbReference>
<feature type="active site" description="Proton acceptor" evidence="2">
    <location>
        <position position="565"/>
    </location>
</feature>